<feature type="domain" description="N-acetyltransferase" evidence="1">
    <location>
        <begin position="3"/>
        <end position="185"/>
    </location>
</feature>
<dbReference type="SUPFAM" id="SSF55729">
    <property type="entry name" value="Acyl-CoA N-acyltransferases (Nat)"/>
    <property type="match status" value="1"/>
</dbReference>
<evidence type="ECO:0000313" key="3">
    <source>
        <dbReference type="Proteomes" id="UP000562027"/>
    </source>
</evidence>
<dbReference type="PANTHER" id="PTHR43617">
    <property type="entry name" value="L-AMINO ACID N-ACETYLTRANSFERASE"/>
    <property type="match status" value="1"/>
</dbReference>
<evidence type="ECO:0000259" key="1">
    <source>
        <dbReference type="PROSITE" id="PS51186"/>
    </source>
</evidence>
<dbReference type="Proteomes" id="UP000562027">
    <property type="component" value="Unassembled WGS sequence"/>
</dbReference>
<name>A0A840L889_9BURK</name>
<dbReference type="EMBL" id="JACHLP010000002">
    <property type="protein sequence ID" value="MBB4842905.1"/>
    <property type="molecule type" value="Genomic_DNA"/>
</dbReference>
<dbReference type="RefSeq" id="WP_184297624.1">
    <property type="nucleotide sequence ID" value="NZ_JACHLP010000002.1"/>
</dbReference>
<protein>
    <submittedName>
        <fullName evidence="2">RimJ/RimL family protein N-acetyltransferase</fullName>
    </submittedName>
</protein>
<gene>
    <name evidence="2" type="ORF">HNP55_001420</name>
</gene>
<dbReference type="PROSITE" id="PS51186">
    <property type="entry name" value="GNAT"/>
    <property type="match status" value="1"/>
</dbReference>
<evidence type="ECO:0000313" key="2">
    <source>
        <dbReference type="EMBL" id="MBB4842905.1"/>
    </source>
</evidence>
<dbReference type="Pfam" id="PF00583">
    <property type="entry name" value="Acetyltransf_1"/>
    <property type="match status" value="1"/>
</dbReference>
<dbReference type="InterPro" id="IPR000182">
    <property type="entry name" value="GNAT_dom"/>
</dbReference>
<dbReference type="InterPro" id="IPR016181">
    <property type="entry name" value="Acyl_CoA_acyltransferase"/>
</dbReference>
<comment type="caution">
    <text evidence="2">The sequence shown here is derived from an EMBL/GenBank/DDBJ whole genome shotgun (WGS) entry which is preliminary data.</text>
</comment>
<keyword evidence="3" id="KW-1185">Reference proteome</keyword>
<proteinExistence type="predicted"/>
<dbReference type="AlphaFoldDB" id="A0A840L889"/>
<keyword evidence="2" id="KW-0808">Transferase</keyword>
<dbReference type="GO" id="GO:0016747">
    <property type="term" value="F:acyltransferase activity, transferring groups other than amino-acyl groups"/>
    <property type="evidence" value="ECO:0007669"/>
    <property type="project" value="InterPro"/>
</dbReference>
<organism evidence="2 3">
    <name type="scientific">Roseateles oligotrophus</name>
    <dbReference type="NCBI Taxonomy" id="1769250"/>
    <lineage>
        <taxon>Bacteria</taxon>
        <taxon>Pseudomonadati</taxon>
        <taxon>Pseudomonadota</taxon>
        <taxon>Betaproteobacteria</taxon>
        <taxon>Burkholderiales</taxon>
        <taxon>Sphaerotilaceae</taxon>
        <taxon>Roseateles</taxon>
    </lineage>
</organism>
<sequence>MNLRIHALAEADFDRFATYLNRHLSDNGAPGTGYFQPMPRQASFFSAPRMAAFREALGKPLPGPGWRRAWVVVDDEEEGAQGAIAGHIDLRAWAEPHTEHRCLLGMGVDKACRRAGLGQALLSHALSWAREEAGLEWVDLQVLASNERARRLYARAGFEPTGLIPAMFKIDGQVLDYVAMSRRLGD</sequence>
<dbReference type="CDD" id="cd04301">
    <property type="entry name" value="NAT_SF"/>
    <property type="match status" value="1"/>
</dbReference>
<accession>A0A840L889</accession>
<dbReference type="Gene3D" id="3.40.630.30">
    <property type="match status" value="1"/>
</dbReference>
<reference evidence="2 3" key="1">
    <citation type="submission" date="2020-08" db="EMBL/GenBank/DDBJ databases">
        <title>Functional genomics of gut bacteria from endangered species of beetles.</title>
        <authorList>
            <person name="Carlos-Shanley C."/>
        </authorList>
    </citation>
    <scope>NUCLEOTIDE SEQUENCE [LARGE SCALE GENOMIC DNA]</scope>
    <source>
        <strain evidence="2 3">S00239</strain>
    </source>
</reference>
<dbReference type="InterPro" id="IPR050276">
    <property type="entry name" value="MshD_Acetyltransferase"/>
</dbReference>